<dbReference type="Proteomes" id="UP000254343">
    <property type="component" value="Unassembled WGS sequence"/>
</dbReference>
<proteinExistence type="inferred from homology"/>
<dbReference type="OrthoDB" id="9807486at2"/>
<sequence>MDEKRTSGTQPVGSDELSGKAVSTETTYLDGQLLIAMPVMEDERFARSVIYVCAHSADGAMGIIVNRPAGSIDFPQLLRQLDIVDEAEPIELPDDGETVKILRGGPVETSRGFVLHSSDYSIKDATLPIDGGICLTATLDILKAIAQGTGPRQAILALGYAGWAPGQLEDEIQHNGWLHCPADPDLIFGRDMDDKYQRALKKIGIDLGMLSNSAGHA</sequence>
<dbReference type="SUPFAM" id="SSF143456">
    <property type="entry name" value="VC0467-like"/>
    <property type="match status" value="1"/>
</dbReference>
<evidence type="ECO:0000313" key="5">
    <source>
        <dbReference type="Proteomes" id="UP000254343"/>
    </source>
</evidence>
<reference evidence="4 5" key="1">
    <citation type="submission" date="2018-06" db="EMBL/GenBank/DDBJ databases">
        <authorList>
            <consortium name="Pathogen Informatics"/>
            <person name="Doyle S."/>
        </authorList>
    </citation>
    <scope>NUCLEOTIDE SEQUENCE [LARGE SCALE GENOMIC DNA]</scope>
    <source>
        <strain evidence="4 5">NCTC12722</strain>
    </source>
</reference>
<dbReference type="EMBL" id="UIGB01000001">
    <property type="protein sequence ID" value="SUU86331.1"/>
    <property type="molecule type" value="Genomic_DNA"/>
</dbReference>
<dbReference type="AlphaFoldDB" id="A0A380WBK6"/>
<dbReference type="RefSeq" id="WP_002717156.1">
    <property type="nucleotide sequence ID" value="NZ_UFSI01000001.1"/>
</dbReference>
<evidence type="ECO:0000256" key="1">
    <source>
        <dbReference type="ARBA" id="ARBA00009600"/>
    </source>
</evidence>
<dbReference type="HAMAP" id="MF_00758">
    <property type="entry name" value="UPF0301"/>
    <property type="match status" value="1"/>
</dbReference>
<dbReference type="GO" id="GO:0005829">
    <property type="term" value="C:cytosol"/>
    <property type="evidence" value="ECO:0007669"/>
    <property type="project" value="TreeGrafter"/>
</dbReference>
<protein>
    <recommendedName>
        <fullName evidence="2">UPF0301 protein NCTC12722_03556</fullName>
    </recommendedName>
</protein>
<organism evidence="4 5">
    <name type="scientific">Afipia felis</name>
    <name type="common">Cat scratch disease bacillus</name>
    <dbReference type="NCBI Taxonomy" id="1035"/>
    <lineage>
        <taxon>Bacteria</taxon>
        <taxon>Pseudomonadati</taxon>
        <taxon>Pseudomonadota</taxon>
        <taxon>Alphaproteobacteria</taxon>
        <taxon>Hyphomicrobiales</taxon>
        <taxon>Nitrobacteraceae</taxon>
        <taxon>Afipia</taxon>
    </lineage>
</organism>
<dbReference type="InterPro" id="IPR003774">
    <property type="entry name" value="AlgH-like"/>
</dbReference>
<dbReference type="NCBIfam" id="NF001268">
    <property type="entry name" value="PRK00228.1-4"/>
    <property type="match status" value="1"/>
</dbReference>
<accession>A0A380WBK6</accession>
<gene>
    <name evidence="4" type="ORF">NCTC12722_03556</name>
</gene>
<comment type="similarity">
    <text evidence="1 2">Belongs to the UPF0301 (AlgH) family.</text>
</comment>
<evidence type="ECO:0000256" key="3">
    <source>
        <dbReference type="SAM" id="MobiDB-lite"/>
    </source>
</evidence>
<name>A0A380WBK6_AFIFE</name>
<dbReference type="Pfam" id="PF02622">
    <property type="entry name" value="DUF179"/>
    <property type="match status" value="1"/>
</dbReference>
<feature type="region of interest" description="Disordered" evidence="3">
    <location>
        <begin position="1"/>
        <end position="21"/>
    </location>
</feature>
<evidence type="ECO:0000256" key="2">
    <source>
        <dbReference type="HAMAP-Rule" id="MF_00758"/>
    </source>
</evidence>
<dbReference type="Gene3D" id="3.40.1740.10">
    <property type="entry name" value="VC0467-like"/>
    <property type="match status" value="1"/>
</dbReference>
<dbReference type="PANTHER" id="PTHR30327:SF1">
    <property type="entry name" value="UPF0301 PROTEIN YQGE"/>
    <property type="match status" value="1"/>
</dbReference>
<dbReference type="PANTHER" id="PTHR30327">
    <property type="entry name" value="UNCHARACTERIZED PROTEIN YQGE"/>
    <property type="match status" value="1"/>
</dbReference>
<evidence type="ECO:0000313" key="4">
    <source>
        <dbReference type="EMBL" id="SUU86331.1"/>
    </source>
</evidence>